<dbReference type="AlphaFoldDB" id="A0A6C0J7V1"/>
<dbReference type="InterPro" id="IPR015424">
    <property type="entry name" value="PyrdxlP-dep_Trfase"/>
</dbReference>
<dbReference type="PANTHER" id="PTHR30244">
    <property type="entry name" value="TRANSAMINASE"/>
    <property type="match status" value="1"/>
</dbReference>
<dbReference type="Pfam" id="PF01041">
    <property type="entry name" value="DegT_DnrJ_EryC1"/>
    <property type="match status" value="1"/>
</dbReference>
<protein>
    <recommendedName>
        <fullName evidence="2">DegT/DnrJ/EryC1/StrS aminotransferase family protein</fullName>
    </recommendedName>
</protein>
<dbReference type="Gene3D" id="3.90.1150.10">
    <property type="entry name" value="Aspartate Aminotransferase, domain 1"/>
    <property type="match status" value="1"/>
</dbReference>
<evidence type="ECO:0008006" key="2">
    <source>
        <dbReference type="Google" id="ProtNLM"/>
    </source>
</evidence>
<dbReference type="GO" id="GO:0008483">
    <property type="term" value="F:transaminase activity"/>
    <property type="evidence" value="ECO:0007669"/>
    <property type="project" value="TreeGrafter"/>
</dbReference>
<dbReference type="InterPro" id="IPR000653">
    <property type="entry name" value="DegT/StrS_aminotransferase"/>
</dbReference>
<name>A0A6C0J7V1_9ZZZZ</name>
<organism evidence="1">
    <name type="scientific">viral metagenome</name>
    <dbReference type="NCBI Taxonomy" id="1070528"/>
    <lineage>
        <taxon>unclassified sequences</taxon>
        <taxon>metagenomes</taxon>
        <taxon>organismal metagenomes</taxon>
    </lineage>
</organism>
<evidence type="ECO:0000313" key="1">
    <source>
        <dbReference type="EMBL" id="QHT99713.1"/>
    </source>
</evidence>
<sequence length="309" mass="36084">MENKLEFENRLKDYIGNPYIVIFNNTKKAFEVAYEIIKKEKKESLTIICPVNCEIEKETVINADIDPNNGNIFMLSILDKLENNIIDAIQVKHNGGRPVDLNDLINIQKKYNNIPIIEDCTEAFGSEYNNKKLGNHNNICVFSMQIFNELSNNVCGILALPDNESYLFAKSKQLNVSYEITSHAMIYITHINEIINTMSRHAVYYYQNIKSNYVISMPYNKNKNLNFSYGIRVKFKDEFIHYMKSKNIEVKQTVHDSSSSVYPLYNIYNNQTVFLPVGWWLTSDEIKHIVHSINTFYVRFPLEYNNCVY</sequence>
<dbReference type="EMBL" id="MN740313">
    <property type="protein sequence ID" value="QHT99713.1"/>
    <property type="molecule type" value="Genomic_DNA"/>
</dbReference>
<dbReference type="PANTHER" id="PTHR30244:SF34">
    <property type="entry name" value="DTDP-4-AMINO-4,6-DIDEOXYGALACTOSE TRANSAMINASE"/>
    <property type="match status" value="1"/>
</dbReference>
<dbReference type="SUPFAM" id="SSF53383">
    <property type="entry name" value="PLP-dependent transferases"/>
    <property type="match status" value="1"/>
</dbReference>
<reference evidence="1" key="1">
    <citation type="journal article" date="2020" name="Nature">
        <title>Giant virus diversity and host interactions through global metagenomics.</title>
        <authorList>
            <person name="Schulz F."/>
            <person name="Roux S."/>
            <person name="Paez-Espino D."/>
            <person name="Jungbluth S."/>
            <person name="Walsh D.A."/>
            <person name="Denef V.J."/>
            <person name="McMahon K.D."/>
            <person name="Konstantinidis K.T."/>
            <person name="Eloe-Fadrosh E.A."/>
            <person name="Kyrpides N.C."/>
            <person name="Woyke T."/>
        </authorList>
    </citation>
    <scope>NUCLEOTIDE SEQUENCE</scope>
    <source>
        <strain evidence="1">GVMAG-M-3300025727-45</strain>
    </source>
</reference>
<dbReference type="InterPro" id="IPR015421">
    <property type="entry name" value="PyrdxlP-dep_Trfase_major"/>
</dbReference>
<dbReference type="GO" id="GO:0000271">
    <property type="term" value="P:polysaccharide biosynthetic process"/>
    <property type="evidence" value="ECO:0007669"/>
    <property type="project" value="TreeGrafter"/>
</dbReference>
<proteinExistence type="predicted"/>
<accession>A0A6C0J7V1</accession>
<dbReference type="GO" id="GO:0030170">
    <property type="term" value="F:pyridoxal phosphate binding"/>
    <property type="evidence" value="ECO:0007669"/>
    <property type="project" value="TreeGrafter"/>
</dbReference>
<dbReference type="Gene3D" id="3.40.640.10">
    <property type="entry name" value="Type I PLP-dependent aspartate aminotransferase-like (Major domain)"/>
    <property type="match status" value="1"/>
</dbReference>
<dbReference type="InterPro" id="IPR015422">
    <property type="entry name" value="PyrdxlP-dep_Trfase_small"/>
</dbReference>